<dbReference type="AlphaFoldDB" id="A0A9N8QS41"/>
<name>A0A9N8QS41_9FLAO</name>
<sequence>MECWEIREFKNDLQFLVDLIEKYKVPCEIKVVYDLIGKFYEINNFEYSLYNIVFKIDKKISGSQPDMEEYELFFNNVISTSIEKQDNYDCISNFLFEINIEGHISDRMNSLKSCWHLDKHIESQEGSDGIPKFTHPSYHFQFGGNFIESCEKGDLGILANPRIPHPPMDIFLGFNFIINNFYNRNDYDFVNKLSLDYDYSCIIKRAQERLWQPYFKAFDIANTHNDFTINKVFPLYIS</sequence>
<comment type="caution">
    <text evidence="1">The sequence shown here is derived from an EMBL/GenBank/DDBJ whole genome shotgun (WGS) entry which is preliminary data.</text>
</comment>
<proteinExistence type="predicted"/>
<organism evidence="1 2">
    <name type="scientific">Chryseobacterium aquaeductus</name>
    <dbReference type="NCBI Taxonomy" id="2675056"/>
    <lineage>
        <taxon>Bacteria</taxon>
        <taxon>Pseudomonadati</taxon>
        <taxon>Bacteroidota</taxon>
        <taxon>Flavobacteriia</taxon>
        <taxon>Flavobacteriales</taxon>
        <taxon>Weeksellaceae</taxon>
        <taxon>Chryseobacterium group</taxon>
        <taxon>Chryseobacterium</taxon>
    </lineage>
</organism>
<dbReference type="EMBL" id="CAJIMS010000001">
    <property type="protein sequence ID" value="CAD7806857.1"/>
    <property type="molecule type" value="Genomic_DNA"/>
</dbReference>
<dbReference type="Proteomes" id="UP000662618">
    <property type="component" value="Unassembled WGS sequence"/>
</dbReference>
<protein>
    <submittedName>
        <fullName evidence="1">Uncharacterized protein</fullName>
    </submittedName>
</protein>
<evidence type="ECO:0000313" key="1">
    <source>
        <dbReference type="EMBL" id="CAD7806857.1"/>
    </source>
</evidence>
<dbReference type="RefSeq" id="WP_162087965.1">
    <property type="nucleotide sequence ID" value="NZ_CAJIMS010000001.1"/>
</dbReference>
<reference evidence="1" key="1">
    <citation type="submission" date="2020-12" db="EMBL/GenBank/DDBJ databases">
        <authorList>
            <person name="Rodrigo-Torres L."/>
            <person name="Arahal R. D."/>
            <person name="Lucena T."/>
        </authorList>
    </citation>
    <scope>NUCLEOTIDE SEQUENCE</scope>
    <source>
        <strain evidence="1">CECT 9390</strain>
    </source>
</reference>
<evidence type="ECO:0000313" key="2">
    <source>
        <dbReference type="Proteomes" id="UP000662618"/>
    </source>
</evidence>
<accession>A0A9N8QS41</accession>
<keyword evidence="2" id="KW-1185">Reference proteome</keyword>
<gene>
    <name evidence="1" type="ORF">CHRY9390_01576</name>
</gene>